<keyword evidence="3" id="KW-1185">Reference proteome</keyword>
<evidence type="ECO:0000313" key="2">
    <source>
        <dbReference type="EMBL" id="GBN28333.1"/>
    </source>
</evidence>
<comment type="caution">
    <text evidence="2">The sequence shown here is derived from an EMBL/GenBank/DDBJ whole genome shotgun (WGS) entry which is preliminary data.</text>
</comment>
<feature type="region of interest" description="Disordered" evidence="1">
    <location>
        <begin position="118"/>
        <end position="159"/>
    </location>
</feature>
<evidence type="ECO:0000256" key="1">
    <source>
        <dbReference type="SAM" id="MobiDB-lite"/>
    </source>
</evidence>
<evidence type="ECO:0000313" key="3">
    <source>
        <dbReference type="Proteomes" id="UP000499080"/>
    </source>
</evidence>
<reference evidence="2 3" key="1">
    <citation type="journal article" date="2019" name="Sci. Rep.">
        <title>Orb-weaving spider Araneus ventricosus genome elucidates the spidroin gene catalogue.</title>
        <authorList>
            <person name="Kono N."/>
            <person name="Nakamura H."/>
            <person name="Ohtoshi R."/>
            <person name="Moran D.A.P."/>
            <person name="Shinohara A."/>
            <person name="Yoshida Y."/>
            <person name="Fujiwara M."/>
            <person name="Mori M."/>
            <person name="Tomita M."/>
            <person name="Arakawa K."/>
        </authorList>
    </citation>
    <scope>NUCLEOTIDE SEQUENCE [LARGE SCALE GENOMIC DNA]</scope>
</reference>
<dbReference type="Proteomes" id="UP000499080">
    <property type="component" value="Unassembled WGS sequence"/>
</dbReference>
<dbReference type="AlphaFoldDB" id="A0A4Y2MNV1"/>
<dbReference type="EMBL" id="BGPR01007628">
    <property type="protein sequence ID" value="GBN28333.1"/>
    <property type="molecule type" value="Genomic_DNA"/>
</dbReference>
<sequence>MKMETRKIMLRRSLCTQGQWDRGWPEQEKRDKSLNLCIRSVGKFFGDAAAGKRRPRPESSVTMEVPKGAYKDGRISDWMDFSRKTLIRHRSFLASSFGRPEDTPSSRRVKTLDKLRARLESVQTSDRSDATPNQGTPKKTHWLPGNRTPFQEGQSSLDV</sequence>
<protein>
    <submittedName>
        <fullName evidence="2">Uncharacterized protein</fullName>
    </submittedName>
</protein>
<name>A0A4Y2MNV1_ARAVE</name>
<organism evidence="2 3">
    <name type="scientific">Araneus ventricosus</name>
    <name type="common">Orbweaver spider</name>
    <name type="synonym">Epeira ventricosa</name>
    <dbReference type="NCBI Taxonomy" id="182803"/>
    <lineage>
        <taxon>Eukaryota</taxon>
        <taxon>Metazoa</taxon>
        <taxon>Ecdysozoa</taxon>
        <taxon>Arthropoda</taxon>
        <taxon>Chelicerata</taxon>
        <taxon>Arachnida</taxon>
        <taxon>Araneae</taxon>
        <taxon>Araneomorphae</taxon>
        <taxon>Entelegynae</taxon>
        <taxon>Araneoidea</taxon>
        <taxon>Araneidae</taxon>
        <taxon>Araneus</taxon>
    </lineage>
</organism>
<feature type="compositionally biased region" description="Polar residues" evidence="1">
    <location>
        <begin position="121"/>
        <end position="137"/>
    </location>
</feature>
<feature type="compositionally biased region" description="Polar residues" evidence="1">
    <location>
        <begin position="148"/>
        <end position="159"/>
    </location>
</feature>
<gene>
    <name evidence="2" type="ORF">AVEN_80745_1</name>
</gene>
<accession>A0A4Y2MNV1</accession>
<proteinExistence type="predicted"/>